<feature type="compositionally biased region" description="Basic and acidic residues" evidence="1">
    <location>
        <begin position="134"/>
        <end position="143"/>
    </location>
</feature>
<protein>
    <submittedName>
        <fullName evidence="2">Uncharacterized protein</fullName>
    </submittedName>
</protein>
<reference evidence="2" key="2">
    <citation type="journal article" date="2023" name="IMA Fungus">
        <title>Comparative genomic study of the Penicillium genus elucidates a diverse pangenome and 15 lateral gene transfer events.</title>
        <authorList>
            <person name="Petersen C."/>
            <person name="Sorensen T."/>
            <person name="Nielsen M.R."/>
            <person name="Sondergaard T.E."/>
            <person name="Sorensen J.L."/>
            <person name="Fitzpatrick D.A."/>
            <person name="Frisvad J.C."/>
            <person name="Nielsen K.L."/>
        </authorList>
    </citation>
    <scope>NUCLEOTIDE SEQUENCE</scope>
    <source>
        <strain evidence="2">IBT 17660</strain>
    </source>
</reference>
<keyword evidence="3" id="KW-1185">Reference proteome</keyword>
<name>A0A9W9XBY7_9EURO</name>
<proteinExistence type="predicted"/>
<evidence type="ECO:0000313" key="3">
    <source>
        <dbReference type="Proteomes" id="UP001147760"/>
    </source>
</evidence>
<dbReference type="EMBL" id="JAPWDO010000001">
    <property type="protein sequence ID" value="KAJ5487510.1"/>
    <property type="molecule type" value="Genomic_DNA"/>
</dbReference>
<sequence length="143" mass="16638">MGPSAELLERLLADDPYNQRRIFVLRCLHNAIFALRHEPHPRNDVISALREDVDPEIDIGISSAVLERDSQFERLCRNLKLVLPIAIRILRKHDDHESDQEVAADLISCIPTALQQPAKWEPEVEENSDEEFEQQDRRLVLRR</sequence>
<feature type="region of interest" description="Disordered" evidence="1">
    <location>
        <begin position="118"/>
        <end position="143"/>
    </location>
</feature>
<evidence type="ECO:0000256" key="1">
    <source>
        <dbReference type="SAM" id="MobiDB-lite"/>
    </source>
</evidence>
<dbReference type="OrthoDB" id="4319040at2759"/>
<dbReference type="AlphaFoldDB" id="A0A9W9XBY7"/>
<gene>
    <name evidence="2" type="ORF">N7530_001810</name>
</gene>
<comment type="caution">
    <text evidence="2">The sequence shown here is derived from an EMBL/GenBank/DDBJ whole genome shotgun (WGS) entry which is preliminary data.</text>
</comment>
<dbReference type="Proteomes" id="UP001147760">
    <property type="component" value="Unassembled WGS sequence"/>
</dbReference>
<organism evidence="2 3">
    <name type="scientific">Penicillium desertorum</name>
    <dbReference type="NCBI Taxonomy" id="1303715"/>
    <lineage>
        <taxon>Eukaryota</taxon>
        <taxon>Fungi</taxon>
        <taxon>Dikarya</taxon>
        <taxon>Ascomycota</taxon>
        <taxon>Pezizomycotina</taxon>
        <taxon>Eurotiomycetes</taxon>
        <taxon>Eurotiomycetidae</taxon>
        <taxon>Eurotiales</taxon>
        <taxon>Aspergillaceae</taxon>
        <taxon>Penicillium</taxon>
    </lineage>
</organism>
<evidence type="ECO:0000313" key="2">
    <source>
        <dbReference type="EMBL" id="KAJ5487510.1"/>
    </source>
</evidence>
<feature type="compositionally biased region" description="Acidic residues" evidence="1">
    <location>
        <begin position="123"/>
        <end position="133"/>
    </location>
</feature>
<reference evidence="2" key="1">
    <citation type="submission" date="2022-12" db="EMBL/GenBank/DDBJ databases">
        <authorList>
            <person name="Petersen C."/>
        </authorList>
    </citation>
    <scope>NUCLEOTIDE SEQUENCE</scope>
    <source>
        <strain evidence="2">IBT 17660</strain>
    </source>
</reference>
<accession>A0A9W9XBY7</accession>